<feature type="transmembrane region" description="Helical" evidence="1">
    <location>
        <begin position="60"/>
        <end position="80"/>
    </location>
</feature>
<sequence length="215" mass="24966">MRLGFCRRRISLSAPTSKVHEVKCFNTASIVDIFELIFLICRMCRFVISNQKFSVSTFQLFFPVALTIIDVMIQFPIVYSRRHYILNYGRDHTMNKIQTNIQQLLHSYYTNLFIRRFIDVYLKKDDSNLFYLLQLPNCHYLENMKPTAFNFSPSSEQIELLMSANDVSQLNFDVAPGSSLRHTRIKNEYFLQAGCAVNPSSLNNLAVGYPTEGNF</sequence>
<evidence type="ECO:0000256" key="1">
    <source>
        <dbReference type="SAM" id="Phobius"/>
    </source>
</evidence>
<name>A0A1Y3E867_9BILA</name>
<dbReference type="Proteomes" id="UP000243006">
    <property type="component" value="Unassembled WGS sequence"/>
</dbReference>
<evidence type="ECO:0000313" key="3">
    <source>
        <dbReference type="Proteomes" id="UP000243006"/>
    </source>
</evidence>
<evidence type="ECO:0000313" key="2">
    <source>
        <dbReference type="EMBL" id="OUC40027.1"/>
    </source>
</evidence>
<comment type="caution">
    <text evidence="2">The sequence shown here is derived from an EMBL/GenBank/DDBJ whole genome shotgun (WGS) entry which is preliminary data.</text>
</comment>
<proteinExistence type="predicted"/>
<protein>
    <submittedName>
        <fullName evidence="2">Uncharacterized protein</fullName>
    </submittedName>
</protein>
<reference evidence="2 3" key="1">
    <citation type="submission" date="2015-04" db="EMBL/GenBank/DDBJ databases">
        <title>Draft genome of the roundworm Trichinella nativa.</title>
        <authorList>
            <person name="Mitreva M."/>
        </authorList>
    </citation>
    <scope>NUCLEOTIDE SEQUENCE [LARGE SCALE GENOMIC DNA]</scope>
    <source>
        <strain evidence="2 3">ISS45</strain>
    </source>
</reference>
<dbReference type="AlphaFoldDB" id="A0A1Y3E867"/>
<dbReference type="EMBL" id="LVZM01023382">
    <property type="protein sequence ID" value="OUC40027.1"/>
    <property type="molecule type" value="Genomic_DNA"/>
</dbReference>
<keyword evidence="1" id="KW-0812">Transmembrane</keyword>
<gene>
    <name evidence="2" type="ORF">D917_00802</name>
</gene>
<keyword evidence="1" id="KW-1133">Transmembrane helix</keyword>
<keyword evidence="1" id="KW-0472">Membrane</keyword>
<organism evidence="2 3">
    <name type="scientific">Trichinella nativa</name>
    <dbReference type="NCBI Taxonomy" id="6335"/>
    <lineage>
        <taxon>Eukaryota</taxon>
        <taxon>Metazoa</taxon>
        <taxon>Ecdysozoa</taxon>
        <taxon>Nematoda</taxon>
        <taxon>Enoplea</taxon>
        <taxon>Dorylaimia</taxon>
        <taxon>Trichinellida</taxon>
        <taxon>Trichinellidae</taxon>
        <taxon>Trichinella</taxon>
    </lineage>
</organism>
<accession>A0A1Y3E867</accession>